<dbReference type="EMBL" id="JAOVZO020000023">
    <property type="protein sequence ID" value="MDC8015964.1"/>
    <property type="molecule type" value="Genomic_DNA"/>
</dbReference>
<evidence type="ECO:0000313" key="9">
    <source>
        <dbReference type="Proteomes" id="UP001139971"/>
    </source>
</evidence>
<dbReference type="GO" id="GO:0005886">
    <property type="term" value="C:plasma membrane"/>
    <property type="evidence" value="ECO:0007669"/>
    <property type="project" value="UniProtKB-SubCell"/>
</dbReference>
<keyword evidence="2" id="KW-1003">Cell membrane</keyword>
<proteinExistence type="predicted"/>
<dbReference type="InterPro" id="IPR018076">
    <property type="entry name" value="T2SS_GspF_dom"/>
</dbReference>
<keyword evidence="4 6" id="KW-1133">Transmembrane helix</keyword>
<evidence type="ECO:0000259" key="7">
    <source>
        <dbReference type="Pfam" id="PF00482"/>
    </source>
</evidence>
<dbReference type="PANTHER" id="PTHR35007:SF2">
    <property type="entry name" value="PILUS ASSEMBLE PROTEIN"/>
    <property type="match status" value="1"/>
</dbReference>
<name>A0A9X3YQ65_9GAMM</name>
<dbReference type="RefSeq" id="WP_272842172.1">
    <property type="nucleotide sequence ID" value="NZ_JAOVZO020000023.1"/>
</dbReference>
<comment type="caution">
    <text evidence="8">The sequence shown here is derived from an EMBL/GenBank/DDBJ whole genome shotgun (WGS) entry which is preliminary data.</text>
</comment>
<dbReference type="PANTHER" id="PTHR35007">
    <property type="entry name" value="INTEGRAL MEMBRANE PROTEIN-RELATED"/>
    <property type="match status" value="1"/>
</dbReference>
<dbReference type="AlphaFoldDB" id="A0A9X3YQ65"/>
<feature type="transmembrane region" description="Helical" evidence="6">
    <location>
        <begin position="95"/>
        <end position="116"/>
    </location>
</feature>
<dbReference type="Pfam" id="PF00482">
    <property type="entry name" value="T2SSF"/>
    <property type="match status" value="1"/>
</dbReference>
<sequence>MSSLSTLIPTLLISGLVAFAVGALFVSLGNIKSEIREDDRTYMDPLPGPLRKIWPLVNLLVQHFGDFLPVEQVESVRLQLRKAGVEYLMTPVQFIATRFVAAVIFGLVGLLVMLMLKEKGTILIPLGAALLGSVFPLMKVNDLRRGREKQIVRFLPTYLDFITMAVEAGMNLSGAIAQGVEKGPDGPLRMELQRVMRDIKAGMGRMDAIRAMSDRLNVREITSLTSALAQAEKSGARLGPTLKIQADQRRSERFQRAEKLALEAPVKLIFPLVAFIFPTTFLVLGFPILMKFLHEV</sequence>
<feature type="domain" description="Type II secretion system protein GspF" evidence="7">
    <location>
        <begin position="159"/>
        <end position="284"/>
    </location>
</feature>
<feature type="transmembrane region" description="Helical" evidence="6">
    <location>
        <begin position="6"/>
        <end position="26"/>
    </location>
</feature>
<keyword evidence="5 6" id="KW-0472">Membrane</keyword>
<evidence type="ECO:0000256" key="1">
    <source>
        <dbReference type="ARBA" id="ARBA00004651"/>
    </source>
</evidence>
<reference evidence="8" key="1">
    <citation type="submission" date="2023-02" db="EMBL/GenBank/DDBJ databases">
        <title>Tahibacter soli sp. nov. isolated from soil.</title>
        <authorList>
            <person name="Baek J.H."/>
            <person name="Lee J.K."/>
            <person name="Choi D.G."/>
            <person name="Jeon C.O."/>
        </authorList>
    </citation>
    <scope>NUCLEOTIDE SEQUENCE</scope>
    <source>
        <strain evidence="8">BL</strain>
    </source>
</reference>
<dbReference type="InterPro" id="IPR042094">
    <property type="entry name" value="T2SS_GspF_sf"/>
</dbReference>
<evidence type="ECO:0000256" key="2">
    <source>
        <dbReference type="ARBA" id="ARBA00022475"/>
    </source>
</evidence>
<evidence type="ECO:0000256" key="6">
    <source>
        <dbReference type="SAM" id="Phobius"/>
    </source>
</evidence>
<feature type="transmembrane region" description="Helical" evidence="6">
    <location>
        <begin position="122"/>
        <end position="140"/>
    </location>
</feature>
<evidence type="ECO:0000256" key="4">
    <source>
        <dbReference type="ARBA" id="ARBA00022989"/>
    </source>
</evidence>
<dbReference type="Proteomes" id="UP001139971">
    <property type="component" value="Unassembled WGS sequence"/>
</dbReference>
<evidence type="ECO:0000256" key="3">
    <source>
        <dbReference type="ARBA" id="ARBA00022692"/>
    </source>
</evidence>
<keyword evidence="9" id="KW-1185">Reference proteome</keyword>
<dbReference type="Gene3D" id="1.20.81.30">
    <property type="entry name" value="Type II secretion system (T2SS), domain F"/>
    <property type="match status" value="1"/>
</dbReference>
<protein>
    <submittedName>
        <fullName evidence="8">Type II secretion system F family protein</fullName>
    </submittedName>
</protein>
<evidence type="ECO:0000313" key="8">
    <source>
        <dbReference type="EMBL" id="MDC8015964.1"/>
    </source>
</evidence>
<comment type="subcellular location">
    <subcellularLocation>
        <location evidence="1">Cell membrane</location>
        <topology evidence="1">Multi-pass membrane protein</topology>
    </subcellularLocation>
</comment>
<gene>
    <name evidence="8" type="ORF">OD750_025855</name>
</gene>
<keyword evidence="3 6" id="KW-0812">Transmembrane</keyword>
<feature type="transmembrane region" description="Helical" evidence="6">
    <location>
        <begin position="268"/>
        <end position="290"/>
    </location>
</feature>
<evidence type="ECO:0000256" key="5">
    <source>
        <dbReference type="ARBA" id="ARBA00023136"/>
    </source>
</evidence>
<accession>A0A9X3YQ65</accession>
<organism evidence="8 9">
    <name type="scientific">Tahibacter soli</name>
    <dbReference type="NCBI Taxonomy" id="2983605"/>
    <lineage>
        <taxon>Bacteria</taxon>
        <taxon>Pseudomonadati</taxon>
        <taxon>Pseudomonadota</taxon>
        <taxon>Gammaproteobacteria</taxon>
        <taxon>Lysobacterales</taxon>
        <taxon>Rhodanobacteraceae</taxon>
        <taxon>Tahibacter</taxon>
    </lineage>
</organism>